<gene>
    <name evidence="1" type="primary">tssG</name>
    <name evidence="1" type="ORF">G0028_14600</name>
</gene>
<reference evidence="1 2" key="1">
    <citation type="submission" date="2020-02" db="EMBL/GenBank/DDBJ databases">
        <title>Tigecycline-resistant Acinetobacter species from pigs and migratory birds.</title>
        <authorList>
            <person name="Chen C."/>
            <person name="Sun J."/>
            <person name="Liao X.-P."/>
            <person name="Liu Y.-H."/>
        </authorList>
    </citation>
    <scope>NUCLEOTIDE SEQUENCE [LARGE SCALE GENOMIC DNA]</scope>
    <source>
        <strain evidence="1 2">YH12207_T</strain>
    </source>
</reference>
<dbReference type="NCBIfam" id="TIGR03347">
    <property type="entry name" value="VI_chp_1"/>
    <property type="match status" value="1"/>
</dbReference>
<dbReference type="RefSeq" id="WP_180047199.1">
    <property type="nucleotide sequence ID" value="NZ_CP048659.1"/>
</dbReference>
<organism evidence="1 2">
    <name type="scientific">Acinetobacter piscicola</name>
    <dbReference type="NCBI Taxonomy" id="2006115"/>
    <lineage>
        <taxon>Bacteria</taxon>
        <taxon>Pseudomonadati</taxon>
        <taxon>Pseudomonadota</taxon>
        <taxon>Gammaproteobacteria</taxon>
        <taxon>Moraxellales</taxon>
        <taxon>Moraxellaceae</taxon>
        <taxon>Acinetobacter</taxon>
    </lineage>
</organism>
<name>A0A7S7AII2_9GAMM</name>
<accession>A0A7S7AII2</accession>
<dbReference type="EMBL" id="CP048659">
    <property type="protein sequence ID" value="QOW47014.1"/>
    <property type="molecule type" value="Genomic_DNA"/>
</dbReference>
<dbReference type="PANTHER" id="PTHR35564:SF4">
    <property type="entry name" value="CYTOPLASMIC PROTEIN"/>
    <property type="match status" value="1"/>
</dbReference>
<dbReference type="InterPro" id="IPR010732">
    <property type="entry name" value="T6SS_TssG-like"/>
</dbReference>
<evidence type="ECO:0000313" key="1">
    <source>
        <dbReference type="EMBL" id="QOW47014.1"/>
    </source>
</evidence>
<sequence length="327" mass="38108">MSDVNPLNEFELLNRHEFIGQMQLFALIRSLESLCNFEHKIGDEKRFGTNKVRFTQTAFLAFPDKQINHLEQKNDILNVDIKGFGLFGPNGALPIHISEQIYERRIHQKDHTFNDFVDIFHNRLIALFYKSWRDAQDIVSLEGKDAWHFSRFIASILGLEHRKELETEIHHYSKFDAANLLLNQNMPIDNLKVIIENYFDVPVEILQNIGQWIDASEFSTQLSNPNKLMLGQGLLIGDKIFDATQKIRIRIGPIKPEQYLKFLRGQKAALKLAEWVEHYTRHQFQWDAEFIVDKEFISQQQLGQGLALGYTSWLGQPIANPEVIIEY</sequence>
<proteinExistence type="predicted"/>
<dbReference type="PANTHER" id="PTHR35564">
    <property type="match status" value="1"/>
</dbReference>
<evidence type="ECO:0000313" key="2">
    <source>
        <dbReference type="Proteomes" id="UP000593966"/>
    </source>
</evidence>
<dbReference type="Proteomes" id="UP000593966">
    <property type="component" value="Chromosome"/>
</dbReference>
<dbReference type="AlphaFoldDB" id="A0A7S7AII2"/>
<keyword evidence="2" id="KW-1185">Reference proteome</keyword>
<dbReference type="Pfam" id="PF06996">
    <property type="entry name" value="T6SS_TssG"/>
    <property type="match status" value="1"/>
</dbReference>
<protein>
    <submittedName>
        <fullName evidence="1">Type VI secretion system baseplate subunit TssG</fullName>
    </submittedName>
</protein>